<evidence type="ECO:0000313" key="7">
    <source>
        <dbReference type="EMBL" id="MEJ8859420.1"/>
    </source>
</evidence>
<evidence type="ECO:0000256" key="2">
    <source>
        <dbReference type="ARBA" id="ARBA00022475"/>
    </source>
</evidence>
<dbReference type="Pfam" id="PF00535">
    <property type="entry name" value="Glycos_transf_2"/>
    <property type="match status" value="1"/>
</dbReference>
<dbReference type="PANTHER" id="PTHR43646">
    <property type="entry name" value="GLYCOSYLTRANSFERASE"/>
    <property type="match status" value="1"/>
</dbReference>
<dbReference type="SUPFAM" id="SSF53448">
    <property type="entry name" value="Nucleotide-diphospho-sugar transferases"/>
    <property type="match status" value="1"/>
</dbReference>
<keyword evidence="5" id="KW-0472">Membrane</keyword>
<evidence type="ECO:0000313" key="8">
    <source>
        <dbReference type="Proteomes" id="UP001367030"/>
    </source>
</evidence>
<name>A0ABU8XHU3_9BURK</name>
<dbReference type="Proteomes" id="UP001367030">
    <property type="component" value="Unassembled WGS sequence"/>
</dbReference>
<dbReference type="EC" id="2.4.-.-" evidence="7"/>
<evidence type="ECO:0000259" key="6">
    <source>
        <dbReference type="Pfam" id="PF00535"/>
    </source>
</evidence>
<dbReference type="PANTHER" id="PTHR43646:SF2">
    <property type="entry name" value="GLYCOSYLTRANSFERASE 2-LIKE DOMAIN-CONTAINING PROTEIN"/>
    <property type="match status" value="1"/>
</dbReference>
<organism evidence="7 8">
    <name type="scientific">Variovorax robiniae</name>
    <dbReference type="NCBI Taxonomy" id="1836199"/>
    <lineage>
        <taxon>Bacteria</taxon>
        <taxon>Pseudomonadati</taxon>
        <taxon>Pseudomonadota</taxon>
        <taxon>Betaproteobacteria</taxon>
        <taxon>Burkholderiales</taxon>
        <taxon>Comamonadaceae</taxon>
        <taxon>Variovorax</taxon>
    </lineage>
</organism>
<proteinExistence type="predicted"/>
<dbReference type="GO" id="GO:0016757">
    <property type="term" value="F:glycosyltransferase activity"/>
    <property type="evidence" value="ECO:0007669"/>
    <property type="project" value="UniProtKB-KW"/>
</dbReference>
<dbReference type="RefSeq" id="WP_340339459.1">
    <property type="nucleotide sequence ID" value="NZ_JBBKZS010000028.1"/>
</dbReference>
<dbReference type="EMBL" id="JBBKZS010000028">
    <property type="protein sequence ID" value="MEJ8859420.1"/>
    <property type="molecule type" value="Genomic_DNA"/>
</dbReference>
<evidence type="ECO:0000256" key="1">
    <source>
        <dbReference type="ARBA" id="ARBA00004236"/>
    </source>
</evidence>
<evidence type="ECO:0000256" key="5">
    <source>
        <dbReference type="ARBA" id="ARBA00023136"/>
    </source>
</evidence>
<comment type="caution">
    <text evidence="7">The sequence shown here is derived from an EMBL/GenBank/DDBJ whole genome shotgun (WGS) entry which is preliminary data.</text>
</comment>
<evidence type="ECO:0000256" key="3">
    <source>
        <dbReference type="ARBA" id="ARBA00022676"/>
    </source>
</evidence>
<accession>A0ABU8XHU3</accession>
<sequence length="232" mass="24186">MIGIVIPVHNEARLLQACLDAAMAAARHPGLNGEEVAIVVVLDDCTDGSADIVAGYPVESLAMTARNVGLVRAAGAERLLARGARWLAFTDADSRVSADWLAQQLRQCADVVCGTVAVEDWSDHRHHATQLEDHFKRTYSDADGHRHVHGANLGLSAGAYRSVGGFLPLASSEDVALVEALQAAGATIAWSAAPRVITSARRVARAPAGFAAALCHAVDALLLSASALEQGG</sequence>
<comment type="subcellular location">
    <subcellularLocation>
        <location evidence="1">Cell membrane</location>
    </subcellularLocation>
</comment>
<keyword evidence="2" id="KW-1003">Cell membrane</keyword>
<gene>
    <name evidence="7" type="ORF">WKW79_32985</name>
</gene>
<keyword evidence="4 7" id="KW-0808">Transferase</keyword>
<evidence type="ECO:0000256" key="4">
    <source>
        <dbReference type="ARBA" id="ARBA00022679"/>
    </source>
</evidence>
<reference evidence="7 8" key="1">
    <citation type="submission" date="2024-03" db="EMBL/GenBank/DDBJ databases">
        <title>Novel species of the genus Variovorax.</title>
        <authorList>
            <person name="Liu Q."/>
            <person name="Xin Y.-H."/>
        </authorList>
    </citation>
    <scope>NUCLEOTIDE SEQUENCE [LARGE SCALE GENOMIC DNA]</scope>
    <source>
        <strain evidence="7 8">KACC 18901</strain>
    </source>
</reference>
<protein>
    <submittedName>
        <fullName evidence="7">Glycosyltransferase</fullName>
        <ecNumber evidence="7">2.4.-.-</ecNumber>
    </submittedName>
</protein>
<dbReference type="Gene3D" id="3.90.550.10">
    <property type="entry name" value="Spore Coat Polysaccharide Biosynthesis Protein SpsA, Chain A"/>
    <property type="match status" value="1"/>
</dbReference>
<keyword evidence="3 7" id="KW-0328">Glycosyltransferase</keyword>
<dbReference type="InterPro" id="IPR029044">
    <property type="entry name" value="Nucleotide-diphossugar_trans"/>
</dbReference>
<keyword evidence="8" id="KW-1185">Reference proteome</keyword>
<feature type="domain" description="Glycosyltransferase 2-like" evidence="6">
    <location>
        <begin position="4"/>
        <end position="160"/>
    </location>
</feature>
<dbReference type="InterPro" id="IPR001173">
    <property type="entry name" value="Glyco_trans_2-like"/>
</dbReference>